<dbReference type="GO" id="GO:0016740">
    <property type="term" value="F:transferase activity"/>
    <property type="evidence" value="ECO:0007669"/>
    <property type="project" value="UniProtKB-KW"/>
</dbReference>
<dbReference type="PANTHER" id="PTHR12526">
    <property type="entry name" value="GLYCOSYLTRANSFERASE"/>
    <property type="match status" value="1"/>
</dbReference>
<dbReference type="SUPFAM" id="SSF53756">
    <property type="entry name" value="UDP-Glycosyltransferase/glycogen phosphorylase"/>
    <property type="match status" value="1"/>
</dbReference>
<proteinExistence type="predicted"/>
<protein>
    <submittedName>
        <fullName evidence="1">Glycosyltransferase family 4 protein</fullName>
    </submittedName>
</protein>
<gene>
    <name evidence="1" type="ORF">FGF68_05855</name>
</gene>
<dbReference type="AlphaFoldDB" id="A0A5C4S085"/>
<dbReference type="Gene3D" id="3.40.50.2000">
    <property type="entry name" value="Glycogen Phosphorylase B"/>
    <property type="match status" value="1"/>
</dbReference>
<name>A0A5C4S085_PROVB</name>
<accession>A0A5C4S085</accession>
<organism evidence="1 2">
    <name type="scientific">Prosthecochloris vibrioformis</name>
    <name type="common">Chlorobium vibrioforme</name>
    <dbReference type="NCBI Taxonomy" id="1098"/>
    <lineage>
        <taxon>Bacteria</taxon>
        <taxon>Pseudomonadati</taxon>
        <taxon>Chlorobiota</taxon>
        <taxon>Chlorobiia</taxon>
        <taxon>Chlorobiales</taxon>
        <taxon>Chlorobiaceae</taxon>
        <taxon>Prosthecochloris</taxon>
    </lineage>
</organism>
<sequence length="352" mass="39652">MITVLCLHIATNQASYRYRVEAFLPYWKDYGIEMHAVSIVGKNYIEKVRLALSAGQYDYVWLQRKPLATFLVTMIARRSRLIYDFDDALYTRQSTHVGKLKDKHPGSPAYISRINHLLGKSSLVFGGSTALCGYAQRYTPPESVFLVPTALERPPVVEPLFREPGKVTVGWIGSNGNLPFLRLIDTAVHVIQQRYPHVRFSVMSGKPPEGLQAQWDFVPWSPETELQWLESIDIGVMPLEDDEWSRGKCAFKLLQYMSHGKPVIASAVGENLAAVDDGCTGFLASSADEWSAAFEKLVTDRELRSTLGAAGFERFLSTYERGVVQSHIARLLGGNEQSPDWRKKYLYRQEGG</sequence>
<comment type="caution">
    <text evidence="1">The sequence shown here is derived from an EMBL/GenBank/DDBJ whole genome shotgun (WGS) entry which is preliminary data.</text>
</comment>
<keyword evidence="1" id="KW-0808">Transferase</keyword>
<dbReference type="EMBL" id="VDCI01000004">
    <property type="protein sequence ID" value="TNJ36592.1"/>
    <property type="molecule type" value="Genomic_DNA"/>
</dbReference>
<dbReference type="Pfam" id="PF13692">
    <property type="entry name" value="Glyco_trans_1_4"/>
    <property type="match status" value="1"/>
</dbReference>
<keyword evidence="2" id="KW-1185">Reference proteome</keyword>
<reference evidence="1 2" key="1">
    <citation type="submission" date="2019-05" db="EMBL/GenBank/DDBJ databases">
        <title>Draft Whole-Genome sequence of the green sulfur bacterium Prosthecochloris vibrioformis DSM 260.</title>
        <authorList>
            <person name="Meyer T.E."/>
            <person name="Kyndt J.A."/>
        </authorList>
    </citation>
    <scope>NUCLEOTIDE SEQUENCE [LARGE SCALE GENOMIC DNA]</scope>
    <source>
        <strain evidence="1 2">DSM 260</strain>
    </source>
</reference>
<dbReference type="Proteomes" id="UP000309544">
    <property type="component" value="Unassembled WGS sequence"/>
</dbReference>
<evidence type="ECO:0000313" key="1">
    <source>
        <dbReference type="EMBL" id="TNJ36592.1"/>
    </source>
</evidence>
<evidence type="ECO:0000313" key="2">
    <source>
        <dbReference type="Proteomes" id="UP000309544"/>
    </source>
</evidence>
<dbReference type="CDD" id="cd03801">
    <property type="entry name" value="GT4_PimA-like"/>
    <property type="match status" value="1"/>
</dbReference>
<dbReference type="RefSeq" id="WP_139626538.1">
    <property type="nucleotide sequence ID" value="NZ_VDCI01000004.1"/>
</dbReference>
<dbReference type="PANTHER" id="PTHR12526:SF622">
    <property type="entry name" value="GLYCOSYLTRANSFERASE (GROUP I)"/>
    <property type="match status" value="1"/>
</dbReference>